<dbReference type="EMBL" id="JABBWD010000043">
    <property type="protein sequence ID" value="KAG1774293.1"/>
    <property type="molecule type" value="Genomic_DNA"/>
</dbReference>
<gene>
    <name evidence="2" type="ORF">EV702DRAFT_1047856</name>
</gene>
<dbReference type="AlphaFoldDB" id="A0A9P6ZPG9"/>
<name>A0A9P6ZPG9_9AGAM</name>
<dbReference type="Proteomes" id="UP000714275">
    <property type="component" value="Unassembled WGS sequence"/>
</dbReference>
<sequence length="697" mass="75831">MISTITMTRAARVVLQGYLTAAFFKEIVIDRTVQVVSRSEKVSIGLVASTVCSSTAVLLLATTKAARQFLSDDFQRVPAHKDVDDTAEFNARFAGGKVADAISTTKVFGAPAQPSSSRVVIESSEPAFDGPTEGLSTIDSDTTLIARDEDLIKDVFFSDRISDTTDLDSEWLADEKTLHEDDCQATAQCLADDEPEHTLHAEYDSHTVDNLIRRMAALSLEDLPSHLSASLDNVPSHILTHSLDDVASHISTVSLDDVSSYISTISLDDVASHFNSTLSLDDVSSHTPTIPLDDVASHISTISLDDVSSHTPTIPLDDVPSHTPTISLDNVPSHILTHTLDDVASHTSTVSLDDVSSHFNSTLSLDDVSSHTPTISLDNVPSHILTHSLDDVTSHTSTVSLDDVSSHTPTISLDDVPSHLSTRPHLGNGSPPSSKCQPRRPAVHDHAIDDLIRKMVALSLDNFPSRLSKLQPHLHDHPIDALPNNTKALALNDNLAIDTLLENADALTPDDNHAIATNALLQKPAALTLGDNYDIDTLPNNTGALAVDDNHTIDSLLQKLEALAIDTLQHKSDAHTLNDDASQLSKCMLHDDTNDSPNHQHLRCNTTNTLLQNIEAINPRTFNYDSPYTTMLSTPYFEIWNLLFSTIVPRSYKNLNSTRRLRIVPYDPTPNGLPRCPLRHGVILSTRLKAPHISALR</sequence>
<reference evidence="2" key="1">
    <citation type="journal article" date="2020" name="New Phytol.">
        <title>Comparative genomics reveals dynamic genome evolution in host specialist ectomycorrhizal fungi.</title>
        <authorList>
            <person name="Lofgren L.A."/>
            <person name="Nguyen N.H."/>
            <person name="Vilgalys R."/>
            <person name="Ruytinx J."/>
            <person name="Liao H.L."/>
            <person name="Branco S."/>
            <person name="Kuo A."/>
            <person name="LaButti K."/>
            <person name="Lipzen A."/>
            <person name="Andreopoulos W."/>
            <person name="Pangilinan J."/>
            <person name="Riley R."/>
            <person name="Hundley H."/>
            <person name="Na H."/>
            <person name="Barry K."/>
            <person name="Grigoriev I.V."/>
            <person name="Stajich J.E."/>
            <person name="Kennedy P.G."/>
        </authorList>
    </citation>
    <scope>NUCLEOTIDE SEQUENCE</scope>
    <source>
        <strain evidence="2">DOB743</strain>
    </source>
</reference>
<protein>
    <submittedName>
        <fullName evidence="2">Uncharacterized protein</fullName>
    </submittedName>
</protein>
<evidence type="ECO:0000313" key="3">
    <source>
        <dbReference type="Proteomes" id="UP000714275"/>
    </source>
</evidence>
<evidence type="ECO:0000313" key="2">
    <source>
        <dbReference type="EMBL" id="KAG1774293.1"/>
    </source>
</evidence>
<accession>A0A9P6ZPG9</accession>
<organism evidence="2 3">
    <name type="scientific">Suillus placidus</name>
    <dbReference type="NCBI Taxonomy" id="48579"/>
    <lineage>
        <taxon>Eukaryota</taxon>
        <taxon>Fungi</taxon>
        <taxon>Dikarya</taxon>
        <taxon>Basidiomycota</taxon>
        <taxon>Agaricomycotina</taxon>
        <taxon>Agaricomycetes</taxon>
        <taxon>Agaricomycetidae</taxon>
        <taxon>Boletales</taxon>
        <taxon>Suillineae</taxon>
        <taxon>Suillaceae</taxon>
        <taxon>Suillus</taxon>
    </lineage>
</organism>
<evidence type="ECO:0000256" key="1">
    <source>
        <dbReference type="SAM" id="MobiDB-lite"/>
    </source>
</evidence>
<keyword evidence="3" id="KW-1185">Reference proteome</keyword>
<comment type="caution">
    <text evidence="2">The sequence shown here is derived from an EMBL/GenBank/DDBJ whole genome shotgun (WGS) entry which is preliminary data.</text>
</comment>
<dbReference type="OrthoDB" id="2687845at2759"/>
<feature type="region of interest" description="Disordered" evidence="1">
    <location>
        <begin position="400"/>
        <end position="440"/>
    </location>
</feature>
<proteinExistence type="predicted"/>